<dbReference type="Proteomes" id="UP001500274">
    <property type="component" value="Unassembled WGS sequence"/>
</dbReference>
<comment type="caution">
    <text evidence="8">The sequence shown here is derived from an EMBL/GenBank/DDBJ whole genome shotgun (WGS) entry which is preliminary data.</text>
</comment>
<evidence type="ECO:0000259" key="7">
    <source>
        <dbReference type="Pfam" id="PF02518"/>
    </source>
</evidence>
<dbReference type="InterPro" id="IPR003594">
    <property type="entry name" value="HATPase_dom"/>
</dbReference>
<dbReference type="InterPro" id="IPR036890">
    <property type="entry name" value="HATPase_C_sf"/>
</dbReference>
<keyword evidence="3" id="KW-0808">Transferase</keyword>
<proteinExistence type="predicted"/>
<evidence type="ECO:0000313" key="8">
    <source>
        <dbReference type="EMBL" id="GAA2583043.1"/>
    </source>
</evidence>
<evidence type="ECO:0000256" key="2">
    <source>
        <dbReference type="ARBA" id="ARBA00012438"/>
    </source>
</evidence>
<dbReference type="InterPro" id="IPR050482">
    <property type="entry name" value="Sensor_HK_TwoCompSys"/>
</dbReference>
<reference evidence="9" key="1">
    <citation type="journal article" date="2019" name="Int. J. Syst. Evol. Microbiol.">
        <title>The Global Catalogue of Microorganisms (GCM) 10K type strain sequencing project: providing services to taxonomists for standard genome sequencing and annotation.</title>
        <authorList>
            <consortium name="The Broad Institute Genomics Platform"/>
            <consortium name="The Broad Institute Genome Sequencing Center for Infectious Disease"/>
            <person name="Wu L."/>
            <person name="Ma J."/>
        </authorList>
    </citation>
    <scope>NUCLEOTIDE SEQUENCE [LARGE SCALE GENOMIC DNA]</scope>
    <source>
        <strain evidence="9">JCM 16365</strain>
    </source>
</reference>
<dbReference type="SUPFAM" id="SSF55874">
    <property type="entry name" value="ATPase domain of HSP90 chaperone/DNA topoisomerase II/histidine kinase"/>
    <property type="match status" value="1"/>
</dbReference>
<comment type="catalytic activity">
    <reaction evidence="1">
        <text>ATP + protein L-histidine = ADP + protein N-phospho-L-histidine.</text>
        <dbReference type="EC" id="2.7.13.3"/>
    </reaction>
</comment>
<keyword evidence="4" id="KW-0418">Kinase</keyword>
<dbReference type="EMBL" id="BAAARI010000014">
    <property type="protein sequence ID" value="GAA2583043.1"/>
    <property type="molecule type" value="Genomic_DNA"/>
</dbReference>
<dbReference type="PANTHER" id="PTHR24421">
    <property type="entry name" value="NITRATE/NITRITE SENSOR PROTEIN NARX-RELATED"/>
    <property type="match status" value="1"/>
</dbReference>
<feature type="transmembrane region" description="Helical" evidence="6">
    <location>
        <begin position="95"/>
        <end position="115"/>
    </location>
</feature>
<keyword evidence="9" id="KW-1185">Reference proteome</keyword>
<evidence type="ECO:0000256" key="3">
    <source>
        <dbReference type="ARBA" id="ARBA00022679"/>
    </source>
</evidence>
<dbReference type="PANTHER" id="PTHR24421:SF10">
    <property type="entry name" value="NITRATE_NITRITE SENSOR PROTEIN NARQ"/>
    <property type="match status" value="1"/>
</dbReference>
<protein>
    <recommendedName>
        <fullName evidence="2">histidine kinase</fullName>
        <ecNumber evidence="2">2.7.13.3</ecNumber>
    </recommendedName>
</protein>
<dbReference type="EC" id="2.7.13.3" evidence="2"/>
<gene>
    <name evidence="8" type="ORF">GCM10009862_22790</name>
</gene>
<keyword evidence="6" id="KW-0472">Membrane</keyword>
<evidence type="ECO:0000256" key="5">
    <source>
        <dbReference type="ARBA" id="ARBA00023012"/>
    </source>
</evidence>
<keyword evidence="6" id="KW-0812">Transmembrane</keyword>
<organism evidence="8 9">
    <name type="scientific">Microbacterium binotii</name>
    <dbReference type="NCBI Taxonomy" id="462710"/>
    <lineage>
        <taxon>Bacteria</taxon>
        <taxon>Bacillati</taxon>
        <taxon>Actinomycetota</taxon>
        <taxon>Actinomycetes</taxon>
        <taxon>Micrococcales</taxon>
        <taxon>Microbacteriaceae</taxon>
        <taxon>Microbacterium</taxon>
    </lineage>
</organism>
<evidence type="ECO:0000256" key="4">
    <source>
        <dbReference type="ARBA" id="ARBA00022777"/>
    </source>
</evidence>
<feature type="domain" description="Histidine kinase/HSP90-like ATPase" evidence="7">
    <location>
        <begin position="285"/>
        <end position="335"/>
    </location>
</feature>
<feature type="transmembrane region" description="Helical" evidence="6">
    <location>
        <begin position="121"/>
        <end position="143"/>
    </location>
</feature>
<keyword evidence="6" id="KW-1133">Transmembrane helix</keyword>
<accession>A0ABP6BUJ4</accession>
<dbReference type="RefSeq" id="WP_344229590.1">
    <property type="nucleotide sequence ID" value="NZ_BAAARI010000014.1"/>
</dbReference>
<keyword evidence="5" id="KW-0902">Two-component regulatory system</keyword>
<feature type="transmembrane region" description="Helical" evidence="6">
    <location>
        <begin position="62"/>
        <end position="83"/>
    </location>
</feature>
<feature type="transmembrane region" description="Helical" evidence="6">
    <location>
        <begin position="21"/>
        <end position="42"/>
    </location>
</feature>
<dbReference type="Gene3D" id="3.30.565.10">
    <property type="entry name" value="Histidine kinase-like ATPase, C-terminal domain"/>
    <property type="match status" value="1"/>
</dbReference>
<evidence type="ECO:0000256" key="6">
    <source>
        <dbReference type="SAM" id="Phobius"/>
    </source>
</evidence>
<dbReference type="Pfam" id="PF02518">
    <property type="entry name" value="HATPase_c"/>
    <property type="match status" value="1"/>
</dbReference>
<evidence type="ECO:0000313" key="9">
    <source>
        <dbReference type="Proteomes" id="UP001500274"/>
    </source>
</evidence>
<evidence type="ECO:0000256" key="1">
    <source>
        <dbReference type="ARBA" id="ARBA00000085"/>
    </source>
</evidence>
<name>A0ABP6BUJ4_9MICO</name>
<sequence length="370" mass="39106">MSADPESDIALVDRAADQRQFSFVALSLGGTLSLAISAQAVLLLGVNAVSLRGTDASPFVDLVIRVAINLCGVAIATLLATRARLIFRTRIVRSAMVVGCAGFAAACRAAAQIIVGIYPSVMLALADAAIATLLMSVTFVFALQSVGSRRRARESERARLAQAAQATAALAALQDEELHMRREIADTLHGTLQGRVVMLQADLRALARGFDGPERTRIDRIGQELDALRENELRAVSATLYPEGIDRGLVAALRALVSRIPAAIDASFVVVPSGAEPELDLARRLALVRVAEEGVSNALRHGLAARIDTVLHVGIDEVTLSVRDDGIGVDPSAVLSGLRRLTDRLGGLGGRLELLPTESGAELVARVPRK</sequence>